<dbReference type="Proteomes" id="UP000182427">
    <property type="component" value="Chromosome I"/>
</dbReference>
<dbReference type="EMBL" id="LT629690">
    <property type="protein sequence ID" value="SDF84886.1"/>
    <property type="molecule type" value="Genomic_DNA"/>
</dbReference>
<proteinExistence type="predicted"/>
<gene>
    <name evidence="2" type="ORF">SAMN05444167_3488</name>
</gene>
<feature type="signal peptide" evidence="1">
    <location>
        <begin position="1"/>
        <end position="25"/>
    </location>
</feature>
<sequence length="289" mass="33715">MKKRVRNGITTIAACCFLMPFVAHTQERVLTLPPKQENKREEQIIVTQPKPGEEIDQAKARAALNTMYTALGGQKWLNRGDYILRGRTSSFYKNEPTGVGEYIQFHHALPNNQWEDRIELTKKRDIVQIWTTTEGVEVTYRGRKPLPKEDQQAYFRRIHYSIDSIANTWLTDPKTLLIYGGHKVVARREVEEVTLIDKDNDSVTVDIELSNHYPLRRVFQFRNEKYQDFDEDVEEYSDWHDVDGIPTPYVTTRYFNGDMVAQRFVEEIHYKPVDPALFAPNAPIGKHKD</sequence>
<dbReference type="AlphaFoldDB" id="A0A1G7PF00"/>
<protein>
    <recommendedName>
        <fullName evidence="4">Outer membrane lipoprotein-sorting protein</fullName>
    </recommendedName>
</protein>
<accession>A0A1G7PF00</accession>
<evidence type="ECO:0000256" key="1">
    <source>
        <dbReference type="SAM" id="SignalP"/>
    </source>
</evidence>
<organism evidence="2 3">
    <name type="scientific">Terriglobus roseus</name>
    <dbReference type="NCBI Taxonomy" id="392734"/>
    <lineage>
        <taxon>Bacteria</taxon>
        <taxon>Pseudomonadati</taxon>
        <taxon>Acidobacteriota</taxon>
        <taxon>Terriglobia</taxon>
        <taxon>Terriglobales</taxon>
        <taxon>Acidobacteriaceae</taxon>
        <taxon>Terriglobus</taxon>
    </lineage>
</organism>
<name>A0A1G7PF00_9BACT</name>
<evidence type="ECO:0000313" key="2">
    <source>
        <dbReference type="EMBL" id="SDF84886.1"/>
    </source>
</evidence>
<keyword evidence="3" id="KW-1185">Reference proteome</keyword>
<evidence type="ECO:0008006" key="4">
    <source>
        <dbReference type="Google" id="ProtNLM"/>
    </source>
</evidence>
<feature type="chain" id="PRO_5009242235" description="Outer membrane lipoprotein-sorting protein" evidence="1">
    <location>
        <begin position="26"/>
        <end position="289"/>
    </location>
</feature>
<keyword evidence="1" id="KW-0732">Signal</keyword>
<reference evidence="3" key="1">
    <citation type="submission" date="2016-10" db="EMBL/GenBank/DDBJ databases">
        <authorList>
            <person name="Varghese N."/>
            <person name="Submissions S."/>
        </authorList>
    </citation>
    <scope>NUCLEOTIDE SEQUENCE [LARGE SCALE GENOMIC DNA]</scope>
    <source>
        <strain evidence="3">GAS232</strain>
    </source>
</reference>
<dbReference type="RefSeq" id="WP_172838324.1">
    <property type="nucleotide sequence ID" value="NZ_LT629690.1"/>
</dbReference>
<evidence type="ECO:0000313" key="3">
    <source>
        <dbReference type="Proteomes" id="UP000182427"/>
    </source>
</evidence>